<dbReference type="InterPro" id="IPR001054">
    <property type="entry name" value="A/G_cyclase"/>
</dbReference>
<comment type="subcellular location">
    <subcellularLocation>
        <location evidence="1">Membrane</location>
        <topology evidence="1">Single-pass membrane protein</topology>
    </subcellularLocation>
</comment>
<organism evidence="8 9">
    <name type="scientific">Pendulispora albinea</name>
    <dbReference type="NCBI Taxonomy" id="2741071"/>
    <lineage>
        <taxon>Bacteria</taxon>
        <taxon>Pseudomonadati</taxon>
        <taxon>Myxococcota</taxon>
        <taxon>Myxococcia</taxon>
        <taxon>Myxococcales</taxon>
        <taxon>Sorangiineae</taxon>
        <taxon>Pendulisporaceae</taxon>
        <taxon>Pendulispora</taxon>
    </lineage>
</organism>
<evidence type="ECO:0000259" key="6">
    <source>
        <dbReference type="PROSITE" id="PS50011"/>
    </source>
</evidence>
<dbReference type="InterPro" id="IPR027417">
    <property type="entry name" value="P-loop_NTPase"/>
</dbReference>
<keyword evidence="2 4" id="KW-0547">Nucleotide-binding</keyword>
<dbReference type="EMBL" id="CP089984">
    <property type="protein sequence ID" value="WXB20026.1"/>
    <property type="molecule type" value="Genomic_DNA"/>
</dbReference>
<feature type="binding site" evidence="4">
    <location>
        <position position="110"/>
    </location>
    <ligand>
        <name>ATP</name>
        <dbReference type="ChEBI" id="CHEBI:30616"/>
    </ligand>
</feature>
<dbReference type="InterPro" id="IPR029787">
    <property type="entry name" value="Nucleotide_cyclase"/>
</dbReference>
<gene>
    <name evidence="8" type="ORF">LZC94_22725</name>
</gene>
<dbReference type="SMART" id="SM00220">
    <property type="entry name" value="S_TKc"/>
    <property type="match status" value="1"/>
</dbReference>
<dbReference type="Proteomes" id="UP001370348">
    <property type="component" value="Chromosome"/>
</dbReference>
<dbReference type="RefSeq" id="WP_394829626.1">
    <property type="nucleotide sequence ID" value="NZ_CP089984.1"/>
</dbReference>
<dbReference type="GO" id="GO:0016301">
    <property type="term" value="F:kinase activity"/>
    <property type="evidence" value="ECO:0007669"/>
    <property type="project" value="UniProtKB-KW"/>
</dbReference>
<evidence type="ECO:0000256" key="3">
    <source>
        <dbReference type="ARBA" id="ARBA00022840"/>
    </source>
</evidence>
<keyword evidence="3 4" id="KW-0067">ATP-binding</keyword>
<dbReference type="InterPro" id="IPR017441">
    <property type="entry name" value="Protein_kinase_ATP_BS"/>
</dbReference>
<keyword evidence="8" id="KW-0418">Kinase</keyword>
<dbReference type="InterPro" id="IPR041664">
    <property type="entry name" value="AAA_16"/>
</dbReference>
<dbReference type="Gene3D" id="3.40.50.300">
    <property type="entry name" value="P-loop containing nucleotide triphosphate hydrolases"/>
    <property type="match status" value="1"/>
</dbReference>
<dbReference type="InterPro" id="IPR008271">
    <property type="entry name" value="Ser/Thr_kinase_AS"/>
</dbReference>
<accession>A0ABZ2MC04</accession>
<dbReference type="PANTHER" id="PTHR16305:SF28">
    <property type="entry name" value="GUANYLATE CYCLASE DOMAIN-CONTAINING PROTEIN"/>
    <property type="match status" value="1"/>
</dbReference>
<dbReference type="CDD" id="cd14014">
    <property type="entry name" value="STKc_PknB_like"/>
    <property type="match status" value="1"/>
</dbReference>
<dbReference type="InterPro" id="IPR011009">
    <property type="entry name" value="Kinase-like_dom_sf"/>
</dbReference>
<proteinExistence type="predicted"/>
<sequence>MGVRNRVDSFEASASSGDRPGGPYEGDPLASTITGGARNVSADKVTAKAGLDGTLVSAVANTVEVHRDPGQRLGGPAGTRFEVIERLGGGGMSVVFLARDTVLDRTVAIKFLTTGGLDTAEALERIQLEARACARLSHENIVRIFDMGADKGVPFLVMEHLEGRSLDAIVKEERVDAQRAVRILTDVARGLCQAHRLGIVHRDLKPSNVFVTRDGTAKILDFGVASIADKPGAPGDGFSGTPGYMAPEQWRGQAQDGRTDLWAVGIMLFELLGGIPPFPMDTLMALRDAVTSPERAPSLRAVRPDLPEEASVIAQRALEKSPGARYGTAEELLDGLVALEVVLSRAMRKNRERGERAGRTKPDRRPVTVVTCALHGASELPGESGLDEIGETLDEFFEICTTVVRQLEGALLSSIGPRIVACFGYPKAHEDNAHRALRAASLIVDAIRGCTSEGGQPMAARVGVATSLAIAERIEREGSPPNIRGDAPHLAQWLERRAGPNEILISEVTQTLVRSVFHLEALGEAVPDGGVQPVRIHRVLRSKEAPSRFDAITRGELTPMVGRDQELEELAALWEEVKAGHGRFAWIVGEAGIGKSRLLEHHLERAAADERRVVHGQCWPYFQNSALQPVAEGLLHAMGLRTETPAHEKIRLLEAALAEIDRAVTRQTALLAAALGIPTGDRYPSPSLSPDLLKKETLETLVDLFVHLAKRQPTVLVVEDAHWSDASTLELLDLLLNAMTDARLMILVTARPDFHSPWPQRAHLRRLPLGRLSAEHTATMIAFASKGRTLPARVVAQLVQRTDGVPLFIEELTHRVADAMDQADSTDILRALDSYGSGAIPATLEALLHARLDALPQEGRDVARLIAVLGRDVSYDRIAATWEHTEGLLRVGLMQLVESDVLRRSDRTVEARYTFKHALVKDAAYQSLTRGRRGELHRRAAEVLSERFPGVVEQNPELVAAHFMEAGCHENAVVYFERAGERALARSANDDAATHFRHAIDQLRRLPENEARDPRELALQLGLGRALLAANWSNEIRQVYERVRELGRHAGGYDAQPFSSLLGLWRFYSLAGDIASSGELAHHLMAHPETSKDSGAKFLAHAAIGMPSMLAGDFVTCRNHQRAALALYDETEHSGLTLMVGVDPCVDSGLCLGFTYWTLGALDESVQCVQNTVEHARRKNHPFSLSLALLHAGFMHNFRGEPEGSLARANEATRLATEHGLDAALALAKVVRGWRRAGLGEPGAVQELQEGVTEQIESGLVTAITLCFAPLIWARWKEGDLDGATRALDQAMTFVDKGERIAAVELFRLRGELLHAKGANPTVVCDCFERGLDLARAQRARSWELRLSLSYARLLVSLERTPEAKQLLSSILAQFTEGLGTQDVREARAFREMLGV</sequence>
<name>A0ABZ2MC04_9BACT</name>
<dbReference type="CDD" id="cd07302">
    <property type="entry name" value="CHD"/>
    <property type="match status" value="1"/>
</dbReference>
<dbReference type="Pfam" id="PF13191">
    <property type="entry name" value="AAA_16"/>
    <property type="match status" value="1"/>
</dbReference>
<dbReference type="Gene3D" id="3.30.200.20">
    <property type="entry name" value="Phosphorylase Kinase, domain 1"/>
    <property type="match status" value="1"/>
</dbReference>
<dbReference type="SUPFAM" id="SSF52540">
    <property type="entry name" value="P-loop containing nucleoside triphosphate hydrolases"/>
    <property type="match status" value="1"/>
</dbReference>
<dbReference type="Pfam" id="PF00069">
    <property type="entry name" value="Pkinase"/>
    <property type="match status" value="1"/>
</dbReference>
<dbReference type="PROSITE" id="PS50125">
    <property type="entry name" value="GUANYLATE_CYCLASE_2"/>
    <property type="match status" value="1"/>
</dbReference>
<dbReference type="InterPro" id="IPR011990">
    <property type="entry name" value="TPR-like_helical_dom_sf"/>
</dbReference>
<dbReference type="SUPFAM" id="SSF48452">
    <property type="entry name" value="TPR-like"/>
    <property type="match status" value="1"/>
</dbReference>
<evidence type="ECO:0000313" key="9">
    <source>
        <dbReference type="Proteomes" id="UP001370348"/>
    </source>
</evidence>
<protein>
    <submittedName>
        <fullName evidence="8">Protein kinase</fullName>
    </submittedName>
</protein>
<evidence type="ECO:0000256" key="4">
    <source>
        <dbReference type="PROSITE-ProRule" id="PRU10141"/>
    </source>
</evidence>
<dbReference type="SUPFAM" id="SSF55073">
    <property type="entry name" value="Nucleotide cyclase"/>
    <property type="match status" value="1"/>
</dbReference>
<keyword evidence="9" id="KW-1185">Reference proteome</keyword>
<feature type="domain" description="Guanylate cyclase" evidence="7">
    <location>
        <begin position="368"/>
        <end position="495"/>
    </location>
</feature>
<keyword evidence="8" id="KW-0808">Transferase</keyword>
<evidence type="ECO:0000256" key="1">
    <source>
        <dbReference type="ARBA" id="ARBA00004167"/>
    </source>
</evidence>
<dbReference type="PANTHER" id="PTHR16305">
    <property type="entry name" value="TESTICULAR SOLUBLE ADENYLYL CYCLASE"/>
    <property type="match status" value="1"/>
</dbReference>
<evidence type="ECO:0000256" key="2">
    <source>
        <dbReference type="ARBA" id="ARBA00022741"/>
    </source>
</evidence>
<dbReference type="InterPro" id="IPR000719">
    <property type="entry name" value="Prot_kinase_dom"/>
</dbReference>
<dbReference type="PROSITE" id="PS00107">
    <property type="entry name" value="PROTEIN_KINASE_ATP"/>
    <property type="match status" value="1"/>
</dbReference>
<feature type="domain" description="Protein kinase" evidence="6">
    <location>
        <begin position="81"/>
        <end position="337"/>
    </location>
</feature>
<dbReference type="PROSITE" id="PS50011">
    <property type="entry name" value="PROTEIN_KINASE_DOM"/>
    <property type="match status" value="1"/>
</dbReference>
<evidence type="ECO:0000256" key="5">
    <source>
        <dbReference type="SAM" id="MobiDB-lite"/>
    </source>
</evidence>
<dbReference type="SUPFAM" id="SSF56112">
    <property type="entry name" value="Protein kinase-like (PK-like)"/>
    <property type="match status" value="1"/>
</dbReference>
<evidence type="ECO:0000259" key="7">
    <source>
        <dbReference type="PROSITE" id="PS50125"/>
    </source>
</evidence>
<dbReference type="Gene3D" id="1.10.510.10">
    <property type="entry name" value="Transferase(Phosphotransferase) domain 1"/>
    <property type="match status" value="1"/>
</dbReference>
<dbReference type="Gene3D" id="1.25.40.10">
    <property type="entry name" value="Tetratricopeptide repeat domain"/>
    <property type="match status" value="1"/>
</dbReference>
<dbReference type="PROSITE" id="PS00108">
    <property type="entry name" value="PROTEIN_KINASE_ST"/>
    <property type="match status" value="1"/>
</dbReference>
<evidence type="ECO:0000313" key="8">
    <source>
        <dbReference type="EMBL" id="WXB20026.1"/>
    </source>
</evidence>
<feature type="region of interest" description="Disordered" evidence="5">
    <location>
        <begin position="1"/>
        <end position="32"/>
    </location>
</feature>
<dbReference type="Gene3D" id="3.30.70.1230">
    <property type="entry name" value="Nucleotide cyclase"/>
    <property type="match status" value="1"/>
</dbReference>
<reference evidence="8 9" key="1">
    <citation type="submission" date="2021-12" db="EMBL/GenBank/DDBJ databases">
        <title>Discovery of the Pendulisporaceae a myxobacterial family with distinct sporulation behavior and unique specialized metabolism.</title>
        <authorList>
            <person name="Garcia R."/>
            <person name="Popoff A."/>
            <person name="Bader C.D."/>
            <person name="Loehr J."/>
            <person name="Walesch S."/>
            <person name="Walt C."/>
            <person name="Boldt J."/>
            <person name="Bunk B."/>
            <person name="Haeckl F.J.F.P.J."/>
            <person name="Gunesch A.P."/>
            <person name="Birkelbach J."/>
            <person name="Nuebel U."/>
            <person name="Pietschmann T."/>
            <person name="Bach T."/>
            <person name="Mueller R."/>
        </authorList>
    </citation>
    <scope>NUCLEOTIDE SEQUENCE [LARGE SCALE GENOMIC DNA]</scope>
    <source>
        <strain evidence="8 9">MSr11954</strain>
    </source>
</reference>